<dbReference type="PANTHER" id="PTHR12121">
    <property type="entry name" value="CARBON CATABOLITE REPRESSOR PROTEIN 4"/>
    <property type="match status" value="1"/>
</dbReference>
<proteinExistence type="predicted"/>
<organism evidence="2 3">
    <name type="scientific">Olivibacter domesticus</name>
    <name type="common">Pseudosphingobacterium domesticum</name>
    <dbReference type="NCBI Taxonomy" id="407022"/>
    <lineage>
        <taxon>Bacteria</taxon>
        <taxon>Pseudomonadati</taxon>
        <taxon>Bacteroidota</taxon>
        <taxon>Sphingobacteriia</taxon>
        <taxon>Sphingobacteriales</taxon>
        <taxon>Sphingobacteriaceae</taxon>
        <taxon>Olivibacter</taxon>
    </lineage>
</organism>
<dbReference type="EMBL" id="FOAF01000008">
    <property type="protein sequence ID" value="SEM15057.1"/>
    <property type="molecule type" value="Genomic_DNA"/>
</dbReference>
<dbReference type="PANTHER" id="PTHR12121:SF36">
    <property type="entry name" value="ENDONUCLEASE_EXONUCLEASE_PHOSPHATASE DOMAIN-CONTAINING PROTEIN"/>
    <property type="match status" value="1"/>
</dbReference>
<dbReference type="STRING" id="407022.SAMN05661044_04364"/>
<dbReference type="SUPFAM" id="SSF56219">
    <property type="entry name" value="DNase I-like"/>
    <property type="match status" value="1"/>
</dbReference>
<dbReference type="AlphaFoldDB" id="A0A1H7W225"/>
<evidence type="ECO:0000313" key="3">
    <source>
        <dbReference type="Proteomes" id="UP000199421"/>
    </source>
</evidence>
<dbReference type="InterPro" id="IPR005135">
    <property type="entry name" value="Endo/exonuclease/phosphatase"/>
</dbReference>
<protein>
    <submittedName>
        <fullName evidence="2">Metal-dependent hydrolase, endonuclease/exonuclease/phosphatase family</fullName>
    </submittedName>
</protein>
<keyword evidence="2" id="KW-0269">Exonuclease</keyword>
<dbReference type="Gene3D" id="3.60.10.10">
    <property type="entry name" value="Endonuclease/exonuclease/phosphatase"/>
    <property type="match status" value="1"/>
</dbReference>
<dbReference type="RefSeq" id="WP_093328932.1">
    <property type="nucleotide sequence ID" value="NZ_FOAF01000008.1"/>
</dbReference>
<dbReference type="Proteomes" id="UP000199421">
    <property type="component" value="Unassembled WGS sequence"/>
</dbReference>
<accession>A0A1H7W225</accession>
<gene>
    <name evidence="2" type="ORF">SAMN05661044_04364</name>
</gene>
<keyword evidence="2" id="KW-0255">Endonuclease</keyword>
<sequence>MSTKHVYSLLIVLLLIINGLYAQTITVGSYNIRYANKTDTGNLWQDRAPVIISLIRFHDFDIFGTQEGLKNQIDDLSVGLPNYDRYGVGRDDGKDAGEHSAIYFKKDKFNLLDKGDFWLSQTPDEPSFGWDAQSHKRICSWVFLEDKASKRTFYFFNVHYDHQGIIARKESSHLILKKIKEIAEGAPTILTGDFNGASDTEWYKTLAQSELVFDTQIQVQYPYKSNASFNSFGSTKALASDQIIDHIFVTKDIHAKKWGILTDTYRGKFPSDHFPILTVLAFKK</sequence>
<name>A0A1H7W225_OLID1</name>
<dbReference type="CDD" id="cd09083">
    <property type="entry name" value="EEP-1"/>
    <property type="match status" value="1"/>
</dbReference>
<keyword evidence="2" id="KW-0378">Hydrolase</keyword>
<feature type="domain" description="Endonuclease/exonuclease/phosphatase" evidence="1">
    <location>
        <begin position="29"/>
        <end position="273"/>
    </location>
</feature>
<evidence type="ECO:0000313" key="2">
    <source>
        <dbReference type="EMBL" id="SEM15057.1"/>
    </source>
</evidence>
<dbReference type="OrthoDB" id="9793162at2"/>
<dbReference type="Pfam" id="PF03372">
    <property type="entry name" value="Exo_endo_phos"/>
    <property type="match status" value="1"/>
</dbReference>
<evidence type="ECO:0000259" key="1">
    <source>
        <dbReference type="Pfam" id="PF03372"/>
    </source>
</evidence>
<reference evidence="3" key="1">
    <citation type="submission" date="2016-10" db="EMBL/GenBank/DDBJ databases">
        <authorList>
            <person name="Varghese N."/>
            <person name="Submissions S."/>
        </authorList>
    </citation>
    <scope>NUCLEOTIDE SEQUENCE [LARGE SCALE GENOMIC DNA]</scope>
    <source>
        <strain evidence="3">DSM 18733</strain>
    </source>
</reference>
<keyword evidence="3" id="KW-1185">Reference proteome</keyword>
<dbReference type="GO" id="GO:0000175">
    <property type="term" value="F:3'-5'-RNA exonuclease activity"/>
    <property type="evidence" value="ECO:0007669"/>
    <property type="project" value="TreeGrafter"/>
</dbReference>
<dbReference type="InterPro" id="IPR050410">
    <property type="entry name" value="CCR4/nocturin_mRNA_transcr"/>
</dbReference>
<dbReference type="InterPro" id="IPR036691">
    <property type="entry name" value="Endo/exonu/phosph_ase_sf"/>
</dbReference>
<keyword evidence="2" id="KW-0540">Nuclease</keyword>
<dbReference type="GO" id="GO:0004519">
    <property type="term" value="F:endonuclease activity"/>
    <property type="evidence" value="ECO:0007669"/>
    <property type="project" value="UniProtKB-KW"/>
</dbReference>